<protein>
    <recommendedName>
        <fullName evidence="4">Solute-binding protein family 5 domain-containing protein</fullName>
    </recommendedName>
</protein>
<evidence type="ECO:0000256" key="2">
    <source>
        <dbReference type="ARBA" id="ARBA00022448"/>
    </source>
</evidence>
<dbReference type="Gene3D" id="3.10.105.10">
    <property type="entry name" value="Dipeptide-binding Protein, Domain 3"/>
    <property type="match status" value="1"/>
</dbReference>
<evidence type="ECO:0000259" key="4">
    <source>
        <dbReference type="Pfam" id="PF00496"/>
    </source>
</evidence>
<gene>
    <name evidence="5" type="ORF">GCM10009858_05120</name>
</gene>
<dbReference type="PANTHER" id="PTHR30290:SF9">
    <property type="entry name" value="OLIGOPEPTIDE-BINDING PROTEIN APPA"/>
    <property type="match status" value="1"/>
</dbReference>
<evidence type="ECO:0000256" key="3">
    <source>
        <dbReference type="ARBA" id="ARBA00022729"/>
    </source>
</evidence>
<organism evidence="5 6">
    <name type="scientific">Terrabacter carboxydivorans</name>
    <dbReference type="NCBI Taxonomy" id="619730"/>
    <lineage>
        <taxon>Bacteria</taxon>
        <taxon>Bacillati</taxon>
        <taxon>Actinomycetota</taxon>
        <taxon>Actinomycetes</taxon>
        <taxon>Micrococcales</taxon>
        <taxon>Intrasporangiaceae</taxon>
        <taxon>Terrabacter</taxon>
    </lineage>
</organism>
<proteinExistence type="inferred from homology"/>
<keyword evidence="2" id="KW-0813">Transport</keyword>
<dbReference type="PANTHER" id="PTHR30290">
    <property type="entry name" value="PERIPLASMIC BINDING COMPONENT OF ABC TRANSPORTER"/>
    <property type="match status" value="1"/>
</dbReference>
<dbReference type="InterPro" id="IPR000914">
    <property type="entry name" value="SBP_5_dom"/>
</dbReference>
<feature type="domain" description="Solute-binding protein family 5" evidence="4">
    <location>
        <begin position="42"/>
        <end position="348"/>
    </location>
</feature>
<reference evidence="6" key="1">
    <citation type="journal article" date="2019" name="Int. J. Syst. Evol. Microbiol.">
        <title>The Global Catalogue of Microorganisms (GCM) 10K type strain sequencing project: providing services to taxonomists for standard genome sequencing and annotation.</title>
        <authorList>
            <consortium name="The Broad Institute Genomics Platform"/>
            <consortium name="The Broad Institute Genome Sequencing Center for Infectious Disease"/>
            <person name="Wu L."/>
            <person name="Ma J."/>
        </authorList>
    </citation>
    <scope>NUCLEOTIDE SEQUENCE [LARGE SCALE GENOMIC DNA]</scope>
    <source>
        <strain evidence="6">JCM 16259</strain>
    </source>
</reference>
<dbReference type="SUPFAM" id="SSF53850">
    <property type="entry name" value="Periplasmic binding protein-like II"/>
    <property type="match status" value="1"/>
</dbReference>
<name>A0ABP5Y377_9MICO</name>
<comment type="similarity">
    <text evidence="1">Belongs to the bacterial solute-binding protein 5 family.</text>
</comment>
<evidence type="ECO:0000313" key="6">
    <source>
        <dbReference type="Proteomes" id="UP001500730"/>
    </source>
</evidence>
<dbReference type="InterPro" id="IPR039424">
    <property type="entry name" value="SBP_5"/>
</dbReference>
<dbReference type="EMBL" id="BAAARE010000002">
    <property type="protein sequence ID" value="GAA2470808.1"/>
    <property type="molecule type" value="Genomic_DNA"/>
</dbReference>
<evidence type="ECO:0000313" key="5">
    <source>
        <dbReference type="EMBL" id="GAA2470808.1"/>
    </source>
</evidence>
<sequence>MFDVRRGFERAIVSGLSLIQNEIVGASGCTVKTCHVSGIAVDPTAGTVTVHLVRPNAVFLDQVATWCPAVPAGTPLAEQKVVPVPGTGPYRIGTYLPGKAITLMRNPYFRQWSAVAQPDGYPTTIDYEIARGGSPISVAEAKVGVANVEAGRDDWADARVAAPVAELSARFGDRLHETPGNATIGVFLNTRIPPFDDQRVRRALNFAVDRAAAVAAWPTSAKLTCQIIPPNFPGYRPNCPFTLRPNQGGSWASPDFVSAEKLVAASHTKNAPITLWSPPDKAPALRQVANALTDLGYRRVTLKIGDPGGDFFGYVADSRHQVQAALVVWGADDLNGADFIAPLFACDSFSATRPTQNTNWAGFCDPSIDALIARARQLESTSRQAANDLWARADERVTYASPWIPLVNPSSVDTVSRRVNNYLRHPVLGVLFDQMWIV</sequence>
<keyword evidence="6" id="KW-1185">Reference proteome</keyword>
<accession>A0ABP5Y377</accession>
<keyword evidence="3" id="KW-0732">Signal</keyword>
<dbReference type="Gene3D" id="3.40.190.10">
    <property type="entry name" value="Periplasmic binding protein-like II"/>
    <property type="match status" value="1"/>
</dbReference>
<evidence type="ECO:0000256" key="1">
    <source>
        <dbReference type="ARBA" id="ARBA00005695"/>
    </source>
</evidence>
<dbReference type="RefSeq" id="WP_344252659.1">
    <property type="nucleotide sequence ID" value="NZ_BAAARE010000002.1"/>
</dbReference>
<comment type="caution">
    <text evidence="5">The sequence shown here is derived from an EMBL/GenBank/DDBJ whole genome shotgun (WGS) entry which is preliminary data.</text>
</comment>
<dbReference type="Proteomes" id="UP001500730">
    <property type="component" value="Unassembled WGS sequence"/>
</dbReference>
<dbReference type="Pfam" id="PF00496">
    <property type="entry name" value="SBP_bac_5"/>
    <property type="match status" value="1"/>
</dbReference>